<gene>
    <name evidence="3" type="ORF">L1049_002267</name>
</gene>
<dbReference type="PANTHER" id="PTHR24414:SF23">
    <property type="entry name" value="F-BOX_KELCH-REPEAT PROTEIN SKIP6"/>
    <property type="match status" value="1"/>
</dbReference>
<reference evidence="3 4" key="1">
    <citation type="journal article" date="2024" name="Plant J.">
        <title>Genome sequences and population genomics reveal climatic adaptation and genomic divergence between two closely related sweetgum species.</title>
        <authorList>
            <person name="Xu W.Q."/>
            <person name="Ren C.Q."/>
            <person name="Zhang X.Y."/>
            <person name="Comes H.P."/>
            <person name="Liu X.H."/>
            <person name="Li Y.G."/>
            <person name="Kettle C.J."/>
            <person name="Jalonen R."/>
            <person name="Gaisberger H."/>
            <person name="Ma Y.Z."/>
            <person name="Qiu Y.X."/>
        </authorList>
    </citation>
    <scope>NUCLEOTIDE SEQUENCE [LARGE SCALE GENOMIC DNA]</scope>
    <source>
        <strain evidence="3">Hangzhou</strain>
    </source>
</reference>
<dbReference type="EMBL" id="JBBPBK010000013">
    <property type="protein sequence ID" value="KAK9271902.1"/>
    <property type="molecule type" value="Genomic_DNA"/>
</dbReference>
<comment type="caution">
    <text evidence="3">The sequence shown here is derived from an EMBL/GenBank/DDBJ whole genome shotgun (WGS) entry which is preliminary data.</text>
</comment>
<evidence type="ECO:0000259" key="2">
    <source>
        <dbReference type="SMART" id="SM00256"/>
    </source>
</evidence>
<dbReference type="Pfam" id="PF00646">
    <property type="entry name" value="F-box"/>
    <property type="match status" value="1"/>
</dbReference>
<feature type="domain" description="F-box" evidence="2">
    <location>
        <begin position="24"/>
        <end position="63"/>
    </location>
</feature>
<dbReference type="InterPro" id="IPR050354">
    <property type="entry name" value="F-box/kelch-repeat_ARATH"/>
</dbReference>
<dbReference type="Pfam" id="PF25210">
    <property type="entry name" value="Kelch_FKB95"/>
    <property type="match status" value="1"/>
</dbReference>
<keyword evidence="4" id="KW-1185">Reference proteome</keyword>
<dbReference type="AlphaFoldDB" id="A0AAP0R6J4"/>
<evidence type="ECO:0000313" key="3">
    <source>
        <dbReference type="EMBL" id="KAK9271902.1"/>
    </source>
</evidence>
<accession>A0AAP0R6J4</accession>
<keyword evidence="1" id="KW-0812">Transmembrane</keyword>
<dbReference type="InterPro" id="IPR036047">
    <property type="entry name" value="F-box-like_dom_sf"/>
</dbReference>
<evidence type="ECO:0000256" key="1">
    <source>
        <dbReference type="SAM" id="Phobius"/>
    </source>
</evidence>
<organism evidence="3 4">
    <name type="scientific">Liquidambar formosana</name>
    <name type="common">Formosan gum</name>
    <dbReference type="NCBI Taxonomy" id="63359"/>
    <lineage>
        <taxon>Eukaryota</taxon>
        <taxon>Viridiplantae</taxon>
        <taxon>Streptophyta</taxon>
        <taxon>Embryophyta</taxon>
        <taxon>Tracheophyta</taxon>
        <taxon>Spermatophyta</taxon>
        <taxon>Magnoliopsida</taxon>
        <taxon>eudicotyledons</taxon>
        <taxon>Gunneridae</taxon>
        <taxon>Pentapetalae</taxon>
        <taxon>Saxifragales</taxon>
        <taxon>Altingiaceae</taxon>
        <taxon>Liquidambar</taxon>
    </lineage>
</organism>
<dbReference type="SMART" id="SM00612">
    <property type="entry name" value="Kelch"/>
    <property type="match status" value="1"/>
</dbReference>
<dbReference type="SUPFAM" id="SSF81383">
    <property type="entry name" value="F-box domain"/>
    <property type="match status" value="1"/>
</dbReference>
<name>A0AAP0R6J4_LIQFO</name>
<sequence>MSSATSPSTAGDSDAPPPLLIPSLPNDVALQCLARTPRSHHPTLSLVSKSWRSILKSPLLFTTRSLLSCTQHFLYLNIRINSSFRWFTLSQKPPNPIILSQVPPIPSQAIGSAFAVLGPKIYVMGGSVNDIPSRNVWVFNCCINQWEIGPKMRVGREFAAAGVVDGRIYVMGGCLVDTWAKSTNWAEVFDPVVGRWATVVSPVEVREKWMHASAVVGGKVFAMADRGGVVFNPKWRLGRIRGFDVEKDTWKEVKGIDEGLPKFLCGATMANVGGRLVVVWEGKGNGKEMEVSCAEIDVRKDGDGGLSGSIIWSYVILSVPIVSSIVHCLAVGL</sequence>
<dbReference type="InterPro" id="IPR015915">
    <property type="entry name" value="Kelch-typ_b-propeller"/>
</dbReference>
<dbReference type="InterPro" id="IPR001810">
    <property type="entry name" value="F-box_dom"/>
</dbReference>
<dbReference type="CDD" id="cd22152">
    <property type="entry name" value="F-box_AtAFR-like"/>
    <property type="match status" value="1"/>
</dbReference>
<keyword evidence="1" id="KW-0472">Membrane</keyword>
<dbReference type="SMART" id="SM00256">
    <property type="entry name" value="FBOX"/>
    <property type="match status" value="1"/>
</dbReference>
<feature type="transmembrane region" description="Helical" evidence="1">
    <location>
        <begin position="311"/>
        <end position="332"/>
    </location>
</feature>
<dbReference type="InterPro" id="IPR057499">
    <property type="entry name" value="Kelch_FKB95"/>
</dbReference>
<protein>
    <recommendedName>
        <fullName evidence="2">F-box domain-containing protein</fullName>
    </recommendedName>
</protein>
<evidence type="ECO:0000313" key="4">
    <source>
        <dbReference type="Proteomes" id="UP001415857"/>
    </source>
</evidence>
<dbReference type="Gene3D" id="2.120.10.80">
    <property type="entry name" value="Kelch-type beta propeller"/>
    <property type="match status" value="1"/>
</dbReference>
<keyword evidence="1" id="KW-1133">Transmembrane helix</keyword>
<proteinExistence type="predicted"/>
<dbReference type="Proteomes" id="UP001415857">
    <property type="component" value="Unassembled WGS sequence"/>
</dbReference>
<dbReference type="SUPFAM" id="SSF117281">
    <property type="entry name" value="Kelch motif"/>
    <property type="match status" value="1"/>
</dbReference>
<dbReference type="PANTHER" id="PTHR24414">
    <property type="entry name" value="F-BOX/KELCH-REPEAT PROTEIN SKIP4"/>
    <property type="match status" value="1"/>
</dbReference>
<dbReference type="InterPro" id="IPR006652">
    <property type="entry name" value="Kelch_1"/>
</dbReference>